<gene>
    <name evidence="2" type="ORF">B7P43_G18003</name>
</gene>
<name>A0A2J7RQM2_9NEOP</name>
<proteinExistence type="predicted"/>
<dbReference type="AlphaFoldDB" id="A0A2J7RQM2"/>
<reference evidence="2 3" key="1">
    <citation type="submission" date="2017-12" db="EMBL/GenBank/DDBJ databases">
        <title>Hemimetabolous genomes reveal molecular basis of termite eusociality.</title>
        <authorList>
            <person name="Harrison M.C."/>
            <person name="Jongepier E."/>
            <person name="Robertson H.M."/>
            <person name="Arning N."/>
            <person name="Bitard-Feildel T."/>
            <person name="Chao H."/>
            <person name="Childers C.P."/>
            <person name="Dinh H."/>
            <person name="Doddapaneni H."/>
            <person name="Dugan S."/>
            <person name="Gowin J."/>
            <person name="Greiner C."/>
            <person name="Han Y."/>
            <person name="Hu H."/>
            <person name="Hughes D.S.T."/>
            <person name="Huylmans A.-K."/>
            <person name="Kemena C."/>
            <person name="Kremer L.P.M."/>
            <person name="Lee S.L."/>
            <person name="Lopez-Ezquerra A."/>
            <person name="Mallet L."/>
            <person name="Monroy-Kuhn J.M."/>
            <person name="Moser A."/>
            <person name="Murali S.C."/>
            <person name="Muzny D.M."/>
            <person name="Otani S."/>
            <person name="Piulachs M.-D."/>
            <person name="Poelchau M."/>
            <person name="Qu J."/>
            <person name="Schaub F."/>
            <person name="Wada-Katsumata A."/>
            <person name="Worley K.C."/>
            <person name="Xie Q."/>
            <person name="Ylla G."/>
            <person name="Poulsen M."/>
            <person name="Gibbs R.A."/>
            <person name="Schal C."/>
            <person name="Richards S."/>
            <person name="Belles X."/>
            <person name="Korb J."/>
            <person name="Bornberg-Bauer E."/>
        </authorList>
    </citation>
    <scope>NUCLEOTIDE SEQUENCE [LARGE SCALE GENOMIC DNA]</scope>
    <source>
        <tissue evidence="2">Whole body</tissue>
    </source>
</reference>
<comment type="caution">
    <text evidence="2">The sequence shown here is derived from an EMBL/GenBank/DDBJ whole genome shotgun (WGS) entry which is preliminary data.</text>
</comment>
<protein>
    <recommendedName>
        <fullName evidence="1">Protein TsetseEP domain-containing protein</fullName>
    </recommendedName>
</protein>
<dbReference type="Proteomes" id="UP000235965">
    <property type="component" value="Unassembled WGS sequence"/>
</dbReference>
<dbReference type="InterPro" id="IPR007931">
    <property type="entry name" value="TsetseEP"/>
</dbReference>
<accession>A0A2J7RQM2</accession>
<dbReference type="Gene3D" id="1.20.120.20">
    <property type="entry name" value="Apolipoprotein"/>
    <property type="match status" value="1"/>
</dbReference>
<evidence type="ECO:0000313" key="3">
    <source>
        <dbReference type="Proteomes" id="UP000235965"/>
    </source>
</evidence>
<keyword evidence="3" id="KW-1185">Reference proteome</keyword>
<sequence length="304" mass="33279">MNVKQGYLLFRRLLMVYKALCPPAKHGIFKKSTIKMAVKICFVFLLTILVVQKSELSPVTETYGNVFAGIIDEALRLAQETINYIAELIKETVELASQTVDDALKTILEKGKDVQSEAQDALRKLLQSVAEEIKKAKDKALEAGADISECISGQEDAAKEAIEEVTQEIAACVSDKVSEGTQVTQELLSSIRNATQFAEEVAGNIIACFNLSGPFKVLDCVIAETSKATKQTITIVTSIKNKVIEVKNFVILAVRDLSLCAGAKLLKAQERVAEILKNITVCVDGKLNPNNSDYERLPLLKQSN</sequence>
<dbReference type="Pfam" id="PF05267">
    <property type="entry name" value="DUF725"/>
    <property type="match status" value="1"/>
</dbReference>
<evidence type="ECO:0000313" key="2">
    <source>
        <dbReference type="EMBL" id="PNF43130.1"/>
    </source>
</evidence>
<dbReference type="InParanoid" id="A0A2J7RQM2"/>
<dbReference type="EMBL" id="NEVH01000668">
    <property type="protein sequence ID" value="PNF43130.1"/>
    <property type="molecule type" value="Genomic_DNA"/>
</dbReference>
<evidence type="ECO:0000259" key="1">
    <source>
        <dbReference type="Pfam" id="PF05267"/>
    </source>
</evidence>
<feature type="domain" description="Protein TsetseEP" evidence="1">
    <location>
        <begin position="148"/>
        <end position="261"/>
    </location>
</feature>
<organism evidence="2 3">
    <name type="scientific">Cryptotermes secundus</name>
    <dbReference type="NCBI Taxonomy" id="105785"/>
    <lineage>
        <taxon>Eukaryota</taxon>
        <taxon>Metazoa</taxon>
        <taxon>Ecdysozoa</taxon>
        <taxon>Arthropoda</taxon>
        <taxon>Hexapoda</taxon>
        <taxon>Insecta</taxon>
        <taxon>Pterygota</taxon>
        <taxon>Neoptera</taxon>
        <taxon>Polyneoptera</taxon>
        <taxon>Dictyoptera</taxon>
        <taxon>Blattodea</taxon>
        <taxon>Blattoidea</taxon>
        <taxon>Termitoidae</taxon>
        <taxon>Kalotermitidae</taxon>
        <taxon>Cryptotermitinae</taxon>
        <taxon>Cryptotermes</taxon>
    </lineage>
</organism>